<protein>
    <submittedName>
        <fullName evidence="1">Uncharacterized protein</fullName>
    </submittedName>
</protein>
<proteinExistence type="predicted"/>
<dbReference type="AlphaFoldDB" id="A0A8C4WBG2"/>
<dbReference type="Ensembl" id="ENSGEVT00005015349.1">
    <property type="protein sequence ID" value="ENSGEVP00005014640.1"/>
    <property type="gene ID" value="ENSGEVG00005010403.1"/>
</dbReference>
<reference evidence="1" key="2">
    <citation type="submission" date="2025-08" db="UniProtKB">
        <authorList>
            <consortium name="Ensembl"/>
        </authorList>
    </citation>
    <scope>IDENTIFICATION</scope>
</reference>
<accession>A0A8C4WBG2</accession>
<dbReference type="OrthoDB" id="1925837at2759"/>
<dbReference type="Proteomes" id="UP000694390">
    <property type="component" value="Chromosome 20"/>
</dbReference>
<reference evidence="1" key="1">
    <citation type="submission" date="2019-06" db="EMBL/GenBank/DDBJ databases">
        <title>G10K-VGP Goodes thornscrub tortoise genome, primary haplotype.</title>
        <authorList>
            <person name="Murphy B."/>
            <person name="Edwards T."/>
            <person name="Rhie A."/>
            <person name="Koren S."/>
            <person name="Phillippy A."/>
            <person name="Fedrigo O."/>
            <person name="Haase B."/>
            <person name="Mountcastle J."/>
            <person name="Lewin H."/>
            <person name="Damas J."/>
            <person name="Howe K."/>
            <person name="Formenti G."/>
            <person name="Myers G."/>
            <person name="Durbin R."/>
            <person name="Jarvis E.D."/>
        </authorList>
    </citation>
    <scope>NUCLEOTIDE SEQUENCE [LARGE SCALE GENOMIC DNA]</scope>
</reference>
<evidence type="ECO:0000313" key="2">
    <source>
        <dbReference type="Proteomes" id="UP000694390"/>
    </source>
</evidence>
<keyword evidence="2" id="KW-1185">Reference proteome</keyword>
<organism evidence="1 2">
    <name type="scientific">Gopherus evgoodei</name>
    <name type="common">Goodes thornscrub tortoise</name>
    <dbReference type="NCBI Taxonomy" id="1825980"/>
    <lineage>
        <taxon>Eukaryota</taxon>
        <taxon>Metazoa</taxon>
        <taxon>Chordata</taxon>
        <taxon>Craniata</taxon>
        <taxon>Vertebrata</taxon>
        <taxon>Euteleostomi</taxon>
        <taxon>Archelosauria</taxon>
        <taxon>Testudinata</taxon>
        <taxon>Testudines</taxon>
        <taxon>Cryptodira</taxon>
        <taxon>Durocryptodira</taxon>
        <taxon>Testudinoidea</taxon>
        <taxon>Testudinidae</taxon>
        <taxon>Gopherus</taxon>
    </lineage>
</organism>
<sequence length="134" mass="14744">LEGWSNACCDWQGVFQCFVMPNIIEIRNGSGIGLAIKLQHAEQCNRLASRSDSSNVRTSPSRTGPFTFQMMDLLVSSMNSTQTWVRWPCEPVRPSTLVTWASLMGCTRLVSMAAAAGADKRGCRGVTLRRGDFP</sequence>
<name>A0A8C4WBG2_9SAUR</name>
<reference evidence="1" key="3">
    <citation type="submission" date="2025-09" db="UniProtKB">
        <authorList>
            <consortium name="Ensembl"/>
        </authorList>
    </citation>
    <scope>IDENTIFICATION</scope>
</reference>
<evidence type="ECO:0000313" key="1">
    <source>
        <dbReference type="Ensembl" id="ENSGEVP00005014640.1"/>
    </source>
</evidence>
<dbReference type="GeneTree" id="ENSGT00960000190059"/>